<name>A0A5E8C2H1_9ASCO</name>
<dbReference type="OrthoDB" id="3999883at2759"/>
<accession>A0A5E8C2H1</accession>
<feature type="signal peptide" evidence="1">
    <location>
        <begin position="1"/>
        <end position="17"/>
    </location>
</feature>
<keyword evidence="3" id="KW-1185">Reference proteome</keyword>
<keyword evidence="1" id="KW-0732">Signal</keyword>
<dbReference type="RefSeq" id="XP_031855146.1">
    <property type="nucleotide sequence ID" value="XM_031999255.1"/>
</dbReference>
<evidence type="ECO:0000313" key="3">
    <source>
        <dbReference type="Proteomes" id="UP000398389"/>
    </source>
</evidence>
<reference evidence="2 3" key="1">
    <citation type="submission" date="2019-09" db="EMBL/GenBank/DDBJ databases">
        <authorList>
            <person name="Brejova B."/>
        </authorList>
    </citation>
    <scope>NUCLEOTIDE SEQUENCE [LARGE SCALE GENOMIC DNA]</scope>
</reference>
<feature type="chain" id="PRO_5022707911" description="Phospholipid scramblase" evidence="1">
    <location>
        <begin position="18"/>
        <end position="331"/>
    </location>
</feature>
<dbReference type="EMBL" id="CABVLU010000003">
    <property type="protein sequence ID" value="VVT55325.1"/>
    <property type="molecule type" value="Genomic_DNA"/>
</dbReference>
<evidence type="ECO:0000256" key="1">
    <source>
        <dbReference type="SAM" id="SignalP"/>
    </source>
</evidence>
<proteinExistence type="predicted"/>
<gene>
    <name evidence="2" type="ORF">SAPINGB_P004540</name>
</gene>
<dbReference type="GeneID" id="43583355"/>
<dbReference type="Proteomes" id="UP000398389">
    <property type="component" value="Unassembled WGS sequence"/>
</dbReference>
<dbReference type="AlphaFoldDB" id="A0A5E8C2H1"/>
<organism evidence="2 3">
    <name type="scientific">Magnusiomyces paraingens</name>
    <dbReference type="NCBI Taxonomy" id="2606893"/>
    <lineage>
        <taxon>Eukaryota</taxon>
        <taxon>Fungi</taxon>
        <taxon>Dikarya</taxon>
        <taxon>Ascomycota</taxon>
        <taxon>Saccharomycotina</taxon>
        <taxon>Dipodascomycetes</taxon>
        <taxon>Dipodascales</taxon>
        <taxon>Dipodascaceae</taxon>
        <taxon>Magnusiomyces</taxon>
    </lineage>
</organism>
<sequence length="331" mass="36699">MALELAISPIMIPLAVAEATLCHFHRQSSRYNPNCVPIDTSNTRLYTVVPLKPTALPTGVLNKLLAKDEVFQVIDVETGVAVYEFRATSKYSKAIFDFVEAYKPSIKTVPLGVDASGTSSTVNNDDEKVTDLPPIATISAGIWSTIDFNKSANNIGMPHFYQGVNQISHQSDFLDNYRVFELSDGNIYQWTKRGMFLERVYNLGQKDSEIRERCGGVMMGNVRRFYESRGQSFNGDYSGIGQASQAGQLPIPQQQQQQQQQQADFFAVVGGSGTGFSIEIDESKVDREVALMTAMVSFLDHWNTLLGVGGVYYKLKTGGAGEVPWRRISRH</sequence>
<evidence type="ECO:0008006" key="4">
    <source>
        <dbReference type="Google" id="ProtNLM"/>
    </source>
</evidence>
<evidence type="ECO:0000313" key="2">
    <source>
        <dbReference type="EMBL" id="VVT55325.1"/>
    </source>
</evidence>
<protein>
    <recommendedName>
        <fullName evidence="4">Phospholipid scramblase</fullName>
    </recommendedName>
</protein>